<accession>A0A410G743</accession>
<evidence type="ECO:0000256" key="1">
    <source>
        <dbReference type="SAM" id="Phobius"/>
    </source>
</evidence>
<dbReference type="AlphaFoldDB" id="A0A410G743"/>
<dbReference type="EMBL" id="CP034951">
    <property type="protein sequence ID" value="QAA83041.1"/>
    <property type="molecule type" value="Genomic_DNA"/>
</dbReference>
<evidence type="ECO:0000313" key="3">
    <source>
        <dbReference type="Proteomes" id="UP000285517"/>
    </source>
</evidence>
<keyword evidence="1" id="KW-0472">Membrane</keyword>
<sequence>MKKEIKISGFKTPENYFEDFELQLYGRIDEEKLPKSSGFKVSEGYFDTLEEKVIAANATSLKQSKVIPLFQTQSSSYKRYFGYAAAVAAILFIGTIIFNYQGSTKSTLDTIQLGIIDKYIEDGNLNMDLYELSAYFETDEIPLETFGNQYINQTNLEHYLLENTDEELFMMDSSEN</sequence>
<keyword evidence="1" id="KW-1133">Transmembrane helix</keyword>
<name>A0A410G743_9FLAO</name>
<organism evidence="2 3">
    <name type="scientific">Aequorivita ciconiae</name>
    <dbReference type="NCBI Taxonomy" id="2494375"/>
    <lineage>
        <taxon>Bacteria</taxon>
        <taxon>Pseudomonadati</taxon>
        <taxon>Bacteroidota</taxon>
        <taxon>Flavobacteriia</taxon>
        <taxon>Flavobacteriales</taxon>
        <taxon>Flavobacteriaceae</taxon>
        <taxon>Aequorivita</taxon>
    </lineage>
</organism>
<feature type="transmembrane region" description="Helical" evidence="1">
    <location>
        <begin position="80"/>
        <end position="100"/>
    </location>
</feature>
<dbReference type="OrthoDB" id="981524at2"/>
<dbReference type="Proteomes" id="UP000285517">
    <property type="component" value="Chromosome"/>
</dbReference>
<protein>
    <submittedName>
        <fullName evidence="2">Uncharacterized protein</fullName>
    </submittedName>
</protein>
<keyword evidence="1" id="KW-0812">Transmembrane</keyword>
<dbReference type="KEGG" id="aev:EI546_15545"/>
<keyword evidence="3" id="KW-1185">Reference proteome</keyword>
<evidence type="ECO:0000313" key="2">
    <source>
        <dbReference type="EMBL" id="QAA83041.1"/>
    </source>
</evidence>
<gene>
    <name evidence="2" type="ORF">EI546_15545</name>
</gene>
<dbReference type="RefSeq" id="WP_128251404.1">
    <property type="nucleotide sequence ID" value="NZ_CP034951.1"/>
</dbReference>
<reference evidence="2 3" key="1">
    <citation type="submission" date="2019-01" db="EMBL/GenBank/DDBJ databases">
        <title>Complete genome sequencing of Aequorivita sp. H23M31.</title>
        <authorList>
            <person name="Bae J.-W."/>
        </authorList>
    </citation>
    <scope>NUCLEOTIDE SEQUENCE [LARGE SCALE GENOMIC DNA]</scope>
    <source>
        <strain evidence="2 3">H23M31</strain>
    </source>
</reference>
<proteinExistence type="predicted"/>